<accession>A0A0S4U633</accession>
<feature type="domain" description="Isocitrate dehydrogenase kinase/phosphatase (AceK) kinase" evidence="12">
    <location>
        <begin position="360"/>
        <end position="619"/>
    </location>
</feature>
<dbReference type="GO" id="GO:0005524">
    <property type="term" value="F:ATP binding"/>
    <property type="evidence" value="ECO:0007669"/>
    <property type="project" value="UniProtKB-UniRule"/>
</dbReference>
<dbReference type="PANTHER" id="PTHR39559:SF1">
    <property type="entry name" value="ISOCITRATE DEHYDROGENASE KINASE_PHOSPHATASE"/>
    <property type="match status" value="1"/>
</dbReference>
<reference evidence="14" key="1">
    <citation type="submission" date="2015-10" db="EMBL/GenBank/DDBJ databases">
        <authorList>
            <person name="Gilbert D.G."/>
        </authorList>
    </citation>
    <scope>NUCLEOTIDE SEQUENCE</scope>
    <source>
        <strain evidence="14">Phyl III-seqv23</strain>
    </source>
</reference>
<evidence type="ECO:0000256" key="10">
    <source>
        <dbReference type="ARBA" id="ARBA00022912"/>
    </source>
</evidence>
<dbReference type="GO" id="GO:0008772">
    <property type="term" value="F:[isocitrate dehydrogenase (NADP+)] kinase activity"/>
    <property type="evidence" value="ECO:0007669"/>
    <property type="project" value="UniProtKB-UniRule"/>
</dbReference>
<dbReference type="GO" id="GO:0016208">
    <property type="term" value="F:AMP binding"/>
    <property type="evidence" value="ECO:0007669"/>
    <property type="project" value="TreeGrafter"/>
</dbReference>
<keyword evidence="3 11" id="KW-0723">Serine/threonine-protein kinase</keyword>
<dbReference type="GO" id="GO:0005737">
    <property type="term" value="C:cytoplasm"/>
    <property type="evidence" value="ECO:0007669"/>
    <property type="project" value="UniProtKB-SubCell"/>
</dbReference>
<proteinExistence type="inferred from homology"/>
<keyword evidence="6 11" id="KW-0547">Nucleotide-binding</keyword>
<keyword evidence="1 11" id="KW-0329">Glyoxylate bypass</keyword>
<evidence type="ECO:0000256" key="5">
    <source>
        <dbReference type="ARBA" id="ARBA00022679"/>
    </source>
</evidence>
<evidence type="ECO:0000313" key="14">
    <source>
        <dbReference type="EMBL" id="CUV17694.1"/>
    </source>
</evidence>
<comment type="function">
    <text evidence="11">Bifunctional enzyme which can phosphorylate or dephosphorylate isocitrate dehydrogenase (IDH) on a specific serine residue. This is a regulatory mechanism which enables bacteria to bypass the Krebs cycle via the glyoxylate shunt in response to the source of carbon. When bacteria are grown on glucose, IDH is fully active and unphosphorylated, but when grown on acetate or ethanol, the activity of IDH declines drastically concomitant with its phosphorylation.</text>
</comment>
<keyword evidence="4 11" id="KW-0816">Tricarboxylic acid cycle</keyword>
<evidence type="ECO:0000256" key="6">
    <source>
        <dbReference type="ARBA" id="ARBA00022741"/>
    </source>
</evidence>
<dbReference type="EMBL" id="LN899821">
    <property type="protein sequence ID" value="CUV17694.1"/>
    <property type="molecule type" value="Genomic_DNA"/>
</dbReference>
<comment type="catalytic activity">
    <reaction evidence="11">
        <text>L-seryl-[isocitrate dehydrogenase] + ATP = O-phospho-L-seryl-[isocitrate dehydrogenase] + ADP + H(+)</text>
        <dbReference type="Rhea" id="RHEA:43540"/>
        <dbReference type="Rhea" id="RHEA-COMP:10605"/>
        <dbReference type="Rhea" id="RHEA-COMP:10606"/>
        <dbReference type="ChEBI" id="CHEBI:15378"/>
        <dbReference type="ChEBI" id="CHEBI:29999"/>
        <dbReference type="ChEBI" id="CHEBI:30616"/>
        <dbReference type="ChEBI" id="CHEBI:83421"/>
        <dbReference type="ChEBI" id="CHEBI:456216"/>
        <dbReference type="EC" id="2.7.11.5"/>
    </reaction>
</comment>
<evidence type="ECO:0000256" key="8">
    <source>
        <dbReference type="ARBA" id="ARBA00022801"/>
    </source>
</evidence>
<keyword evidence="2 11" id="KW-0963">Cytoplasm</keyword>
<dbReference type="EC" id="3.1.3.-" evidence="11"/>
<dbReference type="Pfam" id="PF06315">
    <property type="entry name" value="AceK_kinase"/>
    <property type="match status" value="1"/>
</dbReference>
<dbReference type="PANTHER" id="PTHR39559">
    <property type="match status" value="1"/>
</dbReference>
<gene>
    <name evidence="11 14" type="primary">aceK</name>
    <name evidence="14" type="ORF">PSS4_v1_370023</name>
</gene>
<evidence type="ECO:0000259" key="13">
    <source>
        <dbReference type="Pfam" id="PF20423"/>
    </source>
</evidence>
<dbReference type="GO" id="GO:0006099">
    <property type="term" value="P:tricarboxylic acid cycle"/>
    <property type="evidence" value="ECO:0007669"/>
    <property type="project" value="UniProtKB-UniRule"/>
</dbReference>
<evidence type="ECO:0000256" key="9">
    <source>
        <dbReference type="ARBA" id="ARBA00022840"/>
    </source>
</evidence>
<evidence type="ECO:0000256" key="4">
    <source>
        <dbReference type="ARBA" id="ARBA00022532"/>
    </source>
</evidence>
<dbReference type="PIRSF" id="PIRSF000719">
    <property type="entry name" value="AceK"/>
    <property type="match status" value="1"/>
</dbReference>
<dbReference type="EC" id="2.7.11.5" evidence="11"/>
<dbReference type="HAMAP" id="MF_00747">
    <property type="entry name" value="AceK"/>
    <property type="match status" value="1"/>
</dbReference>
<evidence type="ECO:0000256" key="2">
    <source>
        <dbReference type="ARBA" id="ARBA00022490"/>
    </source>
</evidence>
<keyword evidence="10 11" id="KW-0904">Protein phosphatase</keyword>
<organism evidence="14">
    <name type="scientific">Ralstonia solanacearum</name>
    <name type="common">Pseudomonas solanacearum</name>
    <dbReference type="NCBI Taxonomy" id="305"/>
    <lineage>
        <taxon>Bacteria</taxon>
        <taxon>Pseudomonadati</taxon>
        <taxon>Pseudomonadota</taxon>
        <taxon>Betaproteobacteria</taxon>
        <taxon>Burkholderiales</taxon>
        <taxon>Burkholderiaceae</taxon>
        <taxon>Ralstonia</taxon>
        <taxon>Ralstonia solanacearum species complex</taxon>
    </lineage>
</organism>
<dbReference type="GO" id="GO:0006097">
    <property type="term" value="P:glyoxylate cycle"/>
    <property type="evidence" value="ECO:0007669"/>
    <property type="project" value="UniProtKB-UniRule"/>
</dbReference>
<feature type="binding site" evidence="11">
    <location>
        <position position="386"/>
    </location>
    <ligand>
        <name>ATP</name>
        <dbReference type="ChEBI" id="CHEBI:30616"/>
    </ligand>
</feature>
<feature type="domain" description="Isocitrate dehydrogenase kinase/phosphatase (AceK) regulatory" evidence="13">
    <location>
        <begin position="54"/>
        <end position="359"/>
    </location>
</feature>
<keyword evidence="9 11" id="KW-0067">ATP-binding</keyword>
<evidence type="ECO:0000256" key="11">
    <source>
        <dbReference type="HAMAP-Rule" id="MF_00747"/>
    </source>
</evidence>
<dbReference type="GO" id="GO:0006006">
    <property type="term" value="P:glucose metabolic process"/>
    <property type="evidence" value="ECO:0007669"/>
    <property type="project" value="InterPro"/>
</dbReference>
<evidence type="ECO:0000256" key="1">
    <source>
        <dbReference type="ARBA" id="ARBA00022435"/>
    </source>
</evidence>
<dbReference type="InterPro" id="IPR010452">
    <property type="entry name" value="Isocitrate_DH_AceK"/>
</dbReference>
<sequence length="645" mass="74351">MTGGVAAIGETDKVPMQDGEAHTIYPLRPPPCPSAHAMSHFPKLLSSQIAFDVARTMLDGFDKHYRLFREVSVRAKALFEAGDWQGLQQLQRDRIAYYDERVREASVILEDEYDAENIDDEIWRQIKLHFIGLLTNHHQPECAETFFNSVCTRILHRSYFNNDFIFLRPAISTEYIENEESPTKPTYRAYYPGSREGLGGCLERIVHNFQLDAPFEDLPRDIGYVVRAVGEHFGDFRIAPNFQIHVLSSLFFRNTAAYIIGRVINGDKTYPLAVPIMRGADGQLRLDTVLLRPEQLLILFSFTHSYFMVDMEIPSAYVTFLRDLMPRKPRAEIYTSLGLQKQGKNLFYRDFLHHLQHSSDKFIIAPGIKGLVMLVFTLPSYPYVFKVIKDYFPPPKETTRELIKSKYQLVKQHDRVGRMADTLEYSDVAFPLSRFDDALIKELEKHAPSMVEYQRGADGSDEIVIRHVYIERRMTPLNIWLHEGTDAQVEHGIIEYGNAIKELIAANIFPGDMLYKNFGVTRHGRVVFYDYDEIEYLTDCNVRDVPQPRNEEEEMSGEVWYSVGPHDIFPQTYGTFLLGDPRVREAFLRHHADFFDPAMWQAHKARLLSGQTHDFYAYDASERFVNRYGDSAPGNAATPLRRAAA</sequence>
<evidence type="ECO:0000256" key="7">
    <source>
        <dbReference type="ARBA" id="ARBA00022777"/>
    </source>
</evidence>
<protein>
    <recommendedName>
        <fullName evidence="11">Isocitrate dehydrogenase kinase/phosphatase</fullName>
        <shortName evidence="11">IDH kinase/phosphatase</shortName>
        <shortName evidence="11">IDHK/P</shortName>
        <ecNumber evidence="11">2.7.11.5</ecNumber>
        <ecNumber evidence="11">3.1.3.-</ecNumber>
    </recommendedName>
</protein>
<evidence type="ECO:0000259" key="12">
    <source>
        <dbReference type="Pfam" id="PF06315"/>
    </source>
</evidence>
<dbReference type="GO" id="GO:0004721">
    <property type="term" value="F:phosphoprotein phosphatase activity"/>
    <property type="evidence" value="ECO:0007669"/>
    <property type="project" value="UniProtKB-KW"/>
</dbReference>
<dbReference type="AlphaFoldDB" id="A0A0S4U633"/>
<dbReference type="Pfam" id="PF20423">
    <property type="entry name" value="AceK_regulatory"/>
    <property type="match status" value="1"/>
</dbReference>
<keyword evidence="8 11" id="KW-0378">Hydrolase</keyword>
<feature type="binding site" evidence="11">
    <location>
        <begin position="365"/>
        <end position="371"/>
    </location>
    <ligand>
        <name>ATP</name>
        <dbReference type="ChEBI" id="CHEBI:30616"/>
    </ligand>
</feature>
<name>A0A0S4U633_RALSL</name>
<evidence type="ECO:0000256" key="3">
    <source>
        <dbReference type="ARBA" id="ARBA00022527"/>
    </source>
</evidence>
<dbReference type="NCBIfam" id="NF002804">
    <property type="entry name" value="PRK02946.1"/>
    <property type="match status" value="1"/>
</dbReference>
<dbReference type="InterPro" id="IPR046854">
    <property type="entry name" value="AceK_regulatory"/>
</dbReference>
<dbReference type="InterPro" id="IPR046855">
    <property type="entry name" value="AceK_kinase"/>
</dbReference>
<comment type="similarity">
    <text evidence="11">Belongs to the AceK family.</text>
</comment>
<dbReference type="GO" id="GO:0004674">
    <property type="term" value="F:protein serine/threonine kinase activity"/>
    <property type="evidence" value="ECO:0007669"/>
    <property type="project" value="UniProtKB-KW"/>
</dbReference>
<keyword evidence="5 11" id="KW-0808">Transferase</keyword>
<feature type="active site" evidence="11">
    <location>
        <position position="421"/>
    </location>
</feature>
<keyword evidence="7 11" id="KW-0418">Kinase</keyword>
<comment type="subcellular location">
    <subcellularLocation>
        <location evidence="11">Cytoplasm</location>
    </subcellularLocation>
</comment>